<feature type="transmembrane region" description="Helical" evidence="1">
    <location>
        <begin position="174"/>
        <end position="193"/>
    </location>
</feature>
<organism evidence="2 3">
    <name type="scientific">Pseudohongiella spirulinae</name>
    <dbReference type="NCBI Taxonomy" id="1249552"/>
    <lineage>
        <taxon>Bacteria</taxon>
        <taxon>Pseudomonadati</taxon>
        <taxon>Pseudomonadota</taxon>
        <taxon>Gammaproteobacteria</taxon>
        <taxon>Pseudomonadales</taxon>
        <taxon>Pseudohongiellaceae</taxon>
        <taxon>Pseudohongiella</taxon>
    </lineage>
</organism>
<evidence type="ECO:0000313" key="3">
    <source>
        <dbReference type="Proteomes" id="UP000065641"/>
    </source>
</evidence>
<dbReference type="InterPro" id="IPR021296">
    <property type="entry name" value="DUF2868"/>
</dbReference>
<feature type="transmembrane region" description="Helical" evidence="1">
    <location>
        <begin position="257"/>
        <end position="277"/>
    </location>
</feature>
<proteinExistence type="predicted"/>
<reference evidence="2 3" key="1">
    <citation type="submission" date="2015-11" db="EMBL/GenBank/DDBJ databases">
        <authorList>
            <person name="Zhang Y."/>
            <person name="Guo Z."/>
        </authorList>
    </citation>
    <scope>NUCLEOTIDE SEQUENCE [LARGE SCALE GENOMIC DNA]</scope>
    <source>
        <strain evidence="2 3">KCTC 32221</strain>
    </source>
</reference>
<keyword evidence="1" id="KW-0812">Transmembrane</keyword>
<sequence>MKLNKADFGARWLAEAARLSLAERADPDAEQQARQLDTDAESRVLRWAAVVADRLHLHQALLSWRQRLVLVIVVLTILALAGGFTTALTVLGDGERPVNILWAVGALLGLQLLMLILWLAGMLIKSDGALAGRLVFWLSARLSGGPNKSLLKAFFLLNSRAALTPWWLALISHIMWLAVMVGAAAGLLWALALRSYVFVWETTILPTEVFAQLVSVLSVIPQWFGFSMPEPSSIVDIASARADDVRRTWASWLTGQVFVFGVVPRLLLVVISALRIWSGACRVGLPLTNPEWSGLLQRLTPEDALRAVTDPAPAPPGQSRIQPNKQIDPAARAVVAFELSTQQVWPPANCPTGVRAFKVENRHDRQQILSDLSDQAPARLLLVCDASISPDRGTLHWFVSAGSLAGDTAVCLLNQDQSSSERLAAWREMLNDIGIRSSAISESLPEAISELGAVL</sequence>
<dbReference type="STRING" id="1249552.PS2015_348"/>
<evidence type="ECO:0008006" key="4">
    <source>
        <dbReference type="Google" id="ProtNLM"/>
    </source>
</evidence>
<dbReference type="Pfam" id="PF11067">
    <property type="entry name" value="DUF2868"/>
    <property type="match status" value="1"/>
</dbReference>
<keyword evidence="1" id="KW-0472">Membrane</keyword>
<dbReference type="OrthoDB" id="6210861at2"/>
<feature type="transmembrane region" description="Helical" evidence="1">
    <location>
        <begin position="100"/>
        <end position="124"/>
    </location>
</feature>
<accession>A0A0S2KAC4</accession>
<dbReference type="KEGG" id="pspi:PS2015_348"/>
<dbReference type="PATRIC" id="fig|1249552.3.peg.355"/>
<feature type="transmembrane region" description="Helical" evidence="1">
    <location>
        <begin position="205"/>
        <end position="224"/>
    </location>
</feature>
<dbReference type="RefSeq" id="WP_058020547.1">
    <property type="nucleotide sequence ID" value="NZ_CP013189.1"/>
</dbReference>
<name>A0A0S2KAC4_9GAMM</name>
<evidence type="ECO:0000256" key="1">
    <source>
        <dbReference type="SAM" id="Phobius"/>
    </source>
</evidence>
<dbReference type="EMBL" id="CP013189">
    <property type="protein sequence ID" value="ALO45038.1"/>
    <property type="molecule type" value="Genomic_DNA"/>
</dbReference>
<protein>
    <recommendedName>
        <fullName evidence="4">DUF2868 domain-containing protein</fullName>
    </recommendedName>
</protein>
<feature type="transmembrane region" description="Helical" evidence="1">
    <location>
        <begin position="68"/>
        <end position="88"/>
    </location>
</feature>
<evidence type="ECO:0000313" key="2">
    <source>
        <dbReference type="EMBL" id="ALO45038.1"/>
    </source>
</evidence>
<dbReference type="Proteomes" id="UP000065641">
    <property type="component" value="Chromosome"/>
</dbReference>
<gene>
    <name evidence="2" type="ORF">PS2015_348</name>
</gene>
<keyword evidence="1" id="KW-1133">Transmembrane helix</keyword>
<dbReference type="AlphaFoldDB" id="A0A0S2KAC4"/>
<keyword evidence="3" id="KW-1185">Reference proteome</keyword>